<dbReference type="EMBL" id="BOMH01000019">
    <property type="protein sequence ID" value="GID64893.1"/>
    <property type="molecule type" value="Genomic_DNA"/>
</dbReference>
<keyword evidence="1" id="KW-0472">Membrane</keyword>
<keyword evidence="1" id="KW-0812">Transmembrane</keyword>
<sequence length="108" mass="11929">MMAPTLSSGTGVPQVMIVLVALMGLVIALGLAFWPWPERVARRAARHAARHGPPPPPPRLPDTLEGVLTAQLLADEISRPQYVRAMERIAARDERRHPLSVPRDDRSE</sequence>
<comment type="caution">
    <text evidence="2">The sequence shown here is derived from an EMBL/GenBank/DDBJ whole genome shotgun (WGS) entry which is preliminary data.</text>
</comment>
<gene>
    <name evidence="2" type="ORF">Acy02nite_27740</name>
</gene>
<reference evidence="2" key="1">
    <citation type="submission" date="2021-01" db="EMBL/GenBank/DDBJ databases">
        <title>Whole genome shotgun sequence of Actinoplanes cyaneus NBRC 14990.</title>
        <authorList>
            <person name="Komaki H."/>
            <person name="Tamura T."/>
        </authorList>
    </citation>
    <scope>NUCLEOTIDE SEQUENCE</scope>
    <source>
        <strain evidence="2">NBRC 14990</strain>
    </source>
</reference>
<name>A0A919IG34_9ACTN</name>
<proteinExistence type="predicted"/>
<dbReference type="AlphaFoldDB" id="A0A919IG34"/>
<organism evidence="2 3">
    <name type="scientific">Actinoplanes cyaneus</name>
    <dbReference type="NCBI Taxonomy" id="52696"/>
    <lineage>
        <taxon>Bacteria</taxon>
        <taxon>Bacillati</taxon>
        <taxon>Actinomycetota</taxon>
        <taxon>Actinomycetes</taxon>
        <taxon>Micromonosporales</taxon>
        <taxon>Micromonosporaceae</taxon>
        <taxon>Actinoplanes</taxon>
    </lineage>
</organism>
<keyword evidence="1" id="KW-1133">Transmembrane helix</keyword>
<evidence type="ECO:0000313" key="3">
    <source>
        <dbReference type="Proteomes" id="UP000619479"/>
    </source>
</evidence>
<evidence type="ECO:0000256" key="1">
    <source>
        <dbReference type="SAM" id="Phobius"/>
    </source>
</evidence>
<keyword evidence="3" id="KW-1185">Reference proteome</keyword>
<dbReference type="Proteomes" id="UP000619479">
    <property type="component" value="Unassembled WGS sequence"/>
</dbReference>
<feature type="transmembrane region" description="Helical" evidence="1">
    <location>
        <begin position="12"/>
        <end position="36"/>
    </location>
</feature>
<protein>
    <submittedName>
        <fullName evidence="2">Uncharacterized protein</fullName>
    </submittedName>
</protein>
<accession>A0A919IG34</accession>
<evidence type="ECO:0000313" key="2">
    <source>
        <dbReference type="EMBL" id="GID64893.1"/>
    </source>
</evidence>